<dbReference type="EMBL" id="MGDI01000029">
    <property type="protein sequence ID" value="OGL52831.1"/>
    <property type="molecule type" value="Genomic_DNA"/>
</dbReference>
<feature type="chain" id="PRO_5009532361" description="SD-repeat containing protein B domain-containing protein" evidence="1">
    <location>
        <begin position="27"/>
        <end position="70"/>
    </location>
</feature>
<protein>
    <recommendedName>
        <fullName evidence="4">SD-repeat containing protein B domain-containing protein</fullName>
    </recommendedName>
</protein>
<dbReference type="AlphaFoldDB" id="A0A1F7SGG3"/>
<dbReference type="Gene3D" id="2.60.40.10">
    <property type="entry name" value="Immunoglobulins"/>
    <property type="match status" value="1"/>
</dbReference>
<gene>
    <name evidence="2" type="ORF">A3G31_00335</name>
</gene>
<proteinExistence type="predicted"/>
<evidence type="ECO:0000313" key="2">
    <source>
        <dbReference type="EMBL" id="OGL52831.1"/>
    </source>
</evidence>
<comment type="caution">
    <text evidence="2">The sequence shown here is derived from an EMBL/GenBank/DDBJ whole genome shotgun (WGS) entry which is preliminary data.</text>
</comment>
<evidence type="ECO:0008006" key="4">
    <source>
        <dbReference type="Google" id="ProtNLM"/>
    </source>
</evidence>
<keyword evidence="1" id="KW-0732">Signal</keyword>
<feature type="signal peptide" evidence="1">
    <location>
        <begin position="1"/>
        <end position="26"/>
    </location>
</feature>
<evidence type="ECO:0000256" key="1">
    <source>
        <dbReference type="SAM" id="SignalP"/>
    </source>
</evidence>
<dbReference type="InterPro" id="IPR013783">
    <property type="entry name" value="Ig-like_fold"/>
</dbReference>
<accession>A0A1F7SGG3</accession>
<evidence type="ECO:0000313" key="3">
    <source>
        <dbReference type="Proteomes" id="UP000178082"/>
    </source>
</evidence>
<dbReference type="Proteomes" id="UP000178082">
    <property type="component" value="Unassembled WGS sequence"/>
</dbReference>
<name>A0A1F7SGG3_9BACT</name>
<organism evidence="2 3">
    <name type="scientific">Candidatus Schekmanbacteria bacterium RIFCSPLOWO2_12_FULL_38_15</name>
    <dbReference type="NCBI Taxonomy" id="1817883"/>
    <lineage>
        <taxon>Bacteria</taxon>
        <taxon>Candidatus Schekmaniibacteriota</taxon>
    </lineage>
</organism>
<reference evidence="2 3" key="1">
    <citation type="journal article" date="2016" name="Nat. Commun.">
        <title>Thousands of microbial genomes shed light on interconnected biogeochemical processes in an aquifer system.</title>
        <authorList>
            <person name="Anantharaman K."/>
            <person name="Brown C.T."/>
            <person name="Hug L.A."/>
            <person name="Sharon I."/>
            <person name="Castelle C.J."/>
            <person name="Probst A.J."/>
            <person name="Thomas B.C."/>
            <person name="Singh A."/>
            <person name="Wilkins M.J."/>
            <person name="Karaoz U."/>
            <person name="Brodie E.L."/>
            <person name="Williams K.H."/>
            <person name="Hubbard S.S."/>
            <person name="Banfield J.F."/>
        </authorList>
    </citation>
    <scope>NUCLEOTIDE SEQUENCE [LARGE SCALE GENOMIC DNA]</scope>
</reference>
<sequence>MGKYKFCLSIVIVCVSIFFLTNITYAATHAIEGKVFEDKNCNGQRNGGDGSIAGVTITRDPGAITTSNSC</sequence>